<proteinExistence type="inferred from homology"/>
<dbReference type="InterPro" id="IPR006638">
    <property type="entry name" value="Elp3/MiaA/NifB-like_rSAM"/>
</dbReference>
<accession>A0ABP9N0G8</accession>
<feature type="binding site" evidence="12">
    <location>
        <position position="64"/>
    </location>
    <ligand>
        <name>GTP</name>
        <dbReference type="ChEBI" id="CHEBI:37565"/>
    </ligand>
</feature>
<evidence type="ECO:0000256" key="10">
    <source>
        <dbReference type="ARBA" id="ARBA00023239"/>
    </source>
</evidence>
<reference evidence="15" key="1">
    <citation type="journal article" date="2019" name="Int. J. Syst. Evol. Microbiol.">
        <title>The Global Catalogue of Microorganisms (GCM) 10K type strain sequencing project: providing services to taxonomists for standard genome sequencing and annotation.</title>
        <authorList>
            <consortium name="The Broad Institute Genomics Platform"/>
            <consortium name="The Broad Institute Genome Sequencing Center for Infectious Disease"/>
            <person name="Wu L."/>
            <person name="Ma J."/>
        </authorList>
    </citation>
    <scope>NUCLEOTIDE SEQUENCE [LARGE SCALE GENOMIC DNA]</scope>
    <source>
        <strain evidence="15">JCM 18424</strain>
    </source>
</reference>
<dbReference type="SFLD" id="SFLDG01383">
    <property type="entry name" value="cyclic_pyranopterin_phosphate"/>
    <property type="match status" value="1"/>
</dbReference>
<evidence type="ECO:0000313" key="14">
    <source>
        <dbReference type="EMBL" id="GAA5103733.1"/>
    </source>
</evidence>
<dbReference type="InterPro" id="IPR010505">
    <property type="entry name" value="MoaA_twitch"/>
</dbReference>
<dbReference type="SFLD" id="SFLDG01067">
    <property type="entry name" value="SPASM/twitch_domain_containing"/>
    <property type="match status" value="1"/>
</dbReference>
<keyword evidence="4 12" id="KW-0479">Metal-binding</keyword>
<keyword evidence="3 12" id="KW-0949">S-adenosyl-L-methionine</keyword>
<feature type="binding site" evidence="12">
    <location>
        <position position="25"/>
    </location>
    <ligand>
        <name>[4Fe-4S] cluster</name>
        <dbReference type="ChEBI" id="CHEBI:49883"/>
        <label>1</label>
        <note>4Fe-4S-S-AdoMet</note>
    </ligand>
</feature>
<sequence>MLVDQFGRTIDYVRISVTDKCDLRCTYCIPEGFRDFEVPQNWLTFDEIALIARNFTELGVKRFRLTGGEPLLRKDLPQLVEIIKKIPGVEDLSMTTNATQLSKHAVALRNAGLDRLNISLDGLSTSVIKEITGLNCFNKVYDGIMAAKDAGFEQIKINMVPMLNINDNQIEPMIQFCIDNDFILRMIEVMPMGHTGQQTQGKNLSDFLRQIYHKYDLIESTEVRGGGPARYWKSKDGKFTLGLITPISQHFCETCNRVRLSVDGTLFMCLGQNDDYALRDLIRSPDCTDEAIKSAIYEAINLKPKKHEFIEDDTKITRFMSMTGG</sequence>
<feature type="binding site" evidence="12">
    <location>
        <position position="21"/>
    </location>
    <ligand>
        <name>[4Fe-4S] cluster</name>
        <dbReference type="ChEBI" id="CHEBI:49883"/>
        <label>1</label>
        <note>4Fe-4S-S-AdoMet</note>
    </ligand>
</feature>
<comment type="subunit">
    <text evidence="12">Monomer and homodimer.</text>
</comment>
<dbReference type="SUPFAM" id="SSF102114">
    <property type="entry name" value="Radical SAM enzymes"/>
    <property type="match status" value="1"/>
</dbReference>
<keyword evidence="9 12" id="KW-0501">Molybdenum cofactor biosynthesis</keyword>
<feature type="binding site" evidence="12">
    <location>
        <position position="95"/>
    </location>
    <ligand>
        <name>GTP</name>
        <dbReference type="ChEBI" id="CHEBI:37565"/>
    </ligand>
</feature>
<dbReference type="InterPro" id="IPR013785">
    <property type="entry name" value="Aldolase_TIM"/>
</dbReference>
<dbReference type="InterPro" id="IPR050105">
    <property type="entry name" value="MoCo_biosynth_MoaA/MoaC"/>
</dbReference>
<dbReference type="SMART" id="SM00729">
    <property type="entry name" value="Elp3"/>
    <property type="match status" value="1"/>
</dbReference>
<evidence type="ECO:0000256" key="8">
    <source>
        <dbReference type="ARBA" id="ARBA00023134"/>
    </source>
</evidence>
<keyword evidence="8 12" id="KW-0342">GTP-binding</keyword>
<evidence type="ECO:0000256" key="2">
    <source>
        <dbReference type="ARBA" id="ARBA00022485"/>
    </source>
</evidence>
<dbReference type="PROSITE" id="PS51918">
    <property type="entry name" value="RADICAL_SAM"/>
    <property type="match status" value="1"/>
</dbReference>
<evidence type="ECO:0000256" key="4">
    <source>
        <dbReference type="ARBA" id="ARBA00022723"/>
    </source>
</evidence>
<name>A0ABP9N0G8_9GAMM</name>
<keyword evidence="15" id="KW-1185">Reference proteome</keyword>
<dbReference type="InterPro" id="IPR007197">
    <property type="entry name" value="rSAM"/>
</dbReference>
<evidence type="ECO:0000256" key="1">
    <source>
        <dbReference type="ARBA" id="ARBA00012167"/>
    </source>
</evidence>
<comment type="caution">
    <text evidence="14">The sequence shown here is derived from an EMBL/GenBank/DDBJ whole genome shotgun (WGS) entry which is preliminary data.</text>
</comment>
<evidence type="ECO:0000256" key="7">
    <source>
        <dbReference type="ARBA" id="ARBA00023014"/>
    </source>
</evidence>
<dbReference type="InterPro" id="IPR013483">
    <property type="entry name" value="MoaA"/>
</dbReference>
<feature type="binding site" evidence="12">
    <location>
        <position position="28"/>
    </location>
    <ligand>
        <name>[4Fe-4S] cluster</name>
        <dbReference type="ChEBI" id="CHEBI:49883"/>
        <label>1</label>
        <note>4Fe-4S-S-AdoMet</note>
    </ligand>
</feature>
<dbReference type="Pfam" id="PF06463">
    <property type="entry name" value="Mob_synth_C"/>
    <property type="match status" value="1"/>
</dbReference>
<comment type="cofactor">
    <cofactor evidence="12">
        <name>[4Fe-4S] cluster</name>
        <dbReference type="ChEBI" id="CHEBI:49883"/>
    </cofactor>
    <text evidence="12">Binds 2 [4Fe-4S] clusters. Binds 1 [4Fe-4S] cluster coordinated with 3 cysteines and an exchangeable S-adenosyl-L-methionine and 1 [4Fe-4S] cluster coordinated with 3 cysteines and the GTP-derived substrate.</text>
</comment>
<feature type="binding site" evidence="12">
    <location>
        <position position="119"/>
    </location>
    <ligand>
        <name>S-adenosyl-L-methionine</name>
        <dbReference type="ChEBI" id="CHEBI:59789"/>
    </ligand>
</feature>
<gene>
    <name evidence="12 14" type="primary">moaA</name>
    <name evidence="14" type="ORF">GCM10023338_22640</name>
</gene>
<dbReference type="PROSITE" id="PS01305">
    <property type="entry name" value="MOAA_NIFB_PQQE"/>
    <property type="match status" value="1"/>
</dbReference>
<comment type="pathway">
    <text evidence="12">Cofactor biosynthesis; molybdopterin biosynthesis.</text>
</comment>
<dbReference type="EMBL" id="BAABKE010000009">
    <property type="protein sequence ID" value="GAA5103733.1"/>
    <property type="molecule type" value="Genomic_DNA"/>
</dbReference>
<organism evidence="14 15">
    <name type="scientific">Wohlfahrtiimonas larvae</name>
    <dbReference type="NCBI Taxonomy" id="1157986"/>
    <lineage>
        <taxon>Bacteria</taxon>
        <taxon>Pseudomonadati</taxon>
        <taxon>Pseudomonadota</taxon>
        <taxon>Gammaproteobacteria</taxon>
        <taxon>Cardiobacteriales</taxon>
        <taxon>Ignatzschineriaceae</taxon>
        <taxon>Wohlfahrtiimonas</taxon>
    </lineage>
</organism>
<dbReference type="InterPro" id="IPR058240">
    <property type="entry name" value="rSAM_sf"/>
</dbReference>
<dbReference type="InterPro" id="IPR000385">
    <property type="entry name" value="MoaA_NifB_PqqE_Fe-S-bd_CS"/>
</dbReference>
<keyword evidence="5 12" id="KW-0547">Nucleotide-binding</keyword>
<feature type="binding site" evidence="12">
    <location>
        <position position="14"/>
    </location>
    <ligand>
        <name>GTP</name>
        <dbReference type="ChEBI" id="CHEBI:37565"/>
    </ligand>
</feature>
<keyword evidence="2 12" id="KW-0004">4Fe-4S</keyword>
<comment type="function">
    <text evidence="12">Catalyzes the cyclization of GTP to (8S)-3',8-cyclo-7,8-dihydroguanosine 5'-triphosphate.</text>
</comment>
<evidence type="ECO:0000256" key="6">
    <source>
        <dbReference type="ARBA" id="ARBA00023004"/>
    </source>
</evidence>
<dbReference type="Pfam" id="PF04055">
    <property type="entry name" value="Radical_SAM"/>
    <property type="match status" value="1"/>
</dbReference>
<evidence type="ECO:0000256" key="12">
    <source>
        <dbReference type="HAMAP-Rule" id="MF_01225"/>
    </source>
</evidence>
<keyword evidence="10 12" id="KW-0456">Lyase</keyword>
<evidence type="ECO:0000256" key="9">
    <source>
        <dbReference type="ARBA" id="ARBA00023150"/>
    </source>
</evidence>
<comment type="catalytic activity">
    <reaction evidence="11 12">
        <text>GTP + AH2 + S-adenosyl-L-methionine = (8S)-3',8-cyclo-7,8-dihydroguanosine 5'-triphosphate + 5'-deoxyadenosine + L-methionine + A + H(+)</text>
        <dbReference type="Rhea" id="RHEA:49576"/>
        <dbReference type="ChEBI" id="CHEBI:13193"/>
        <dbReference type="ChEBI" id="CHEBI:15378"/>
        <dbReference type="ChEBI" id="CHEBI:17319"/>
        <dbReference type="ChEBI" id="CHEBI:17499"/>
        <dbReference type="ChEBI" id="CHEBI:37565"/>
        <dbReference type="ChEBI" id="CHEBI:57844"/>
        <dbReference type="ChEBI" id="CHEBI:59789"/>
        <dbReference type="ChEBI" id="CHEBI:131766"/>
        <dbReference type="EC" id="4.1.99.22"/>
    </reaction>
</comment>
<evidence type="ECO:0000256" key="11">
    <source>
        <dbReference type="ARBA" id="ARBA00048697"/>
    </source>
</evidence>
<feature type="binding site" evidence="12">
    <location>
        <begin position="257"/>
        <end position="259"/>
    </location>
    <ligand>
        <name>GTP</name>
        <dbReference type="ChEBI" id="CHEBI:37565"/>
    </ligand>
</feature>
<feature type="domain" description="Radical SAM core" evidence="13">
    <location>
        <begin position="5"/>
        <end position="228"/>
    </location>
</feature>
<dbReference type="CDD" id="cd01335">
    <property type="entry name" value="Radical_SAM"/>
    <property type="match status" value="1"/>
</dbReference>
<comment type="similarity">
    <text evidence="12">Belongs to the radical SAM superfamily. MoaA family.</text>
</comment>
<keyword evidence="7 12" id="KW-0411">Iron-sulfur</keyword>
<feature type="binding site" evidence="12">
    <location>
        <position position="156"/>
    </location>
    <ligand>
        <name>GTP</name>
        <dbReference type="ChEBI" id="CHEBI:37565"/>
    </ligand>
</feature>
<feature type="binding site" evidence="12">
    <location>
        <position position="27"/>
    </location>
    <ligand>
        <name>S-adenosyl-L-methionine</name>
        <dbReference type="ChEBI" id="CHEBI:59789"/>
    </ligand>
</feature>
<dbReference type="SFLD" id="SFLDS00029">
    <property type="entry name" value="Radical_SAM"/>
    <property type="match status" value="1"/>
</dbReference>
<evidence type="ECO:0000256" key="5">
    <source>
        <dbReference type="ARBA" id="ARBA00022741"/>
    </source>
</evidence>
<keyword evidence="6 12" id="KW-0408">Iron</keyword>
<feature type="binding site" evidence="12">
    <location>
        <position position="269"/>
    </location>
    <ligand>
        <name>[4Fe-4S] cluster</name>
        <dbReference type="ChEBI" id="CHEBI:49883"/>
        <label>2</label>
        <note>4Fe-4S-substrate</note>
    </ligand>
</feature>
<feature type="binding site" evidence="12">
    <location>
        <position position="190"/>
    </location>
    <ligand>
        <name>S-adenosyl-L-methionine</name>
        <dbReference type="ChEBI" id="CHEBI:59789"/>
    </ligand>
</feature>
<dbReference type="HAMAP" id="MF_01225_B">
    <property type="entry name" value="MoaA_B"/>
    <property type="match status" value="1"/>
</dbReference>
<dbReference type="EC" id="4.1.99.22" evidence="1 12"/>
<dbReference type="NCBIfam" id="TIGR02666">
    <property type="entry name" value="moaA"/>
    <property type="match status" value="1"/>
</dbReference>
<feature type="binding site" evidence="12">
    <location>
        <position position="68"/>
    </location>
    <ligand>
        <name>S-adenosyl-L-methionine</name>
        <dbReference type="ChEBI" id="CHEBI:59789"/>
    </ligand>
</feature>
<dbReference type="SFLD" id="SFLDG01386">
    <property type="entry name" value="main_SPASM_domain-containing"/>
    <property type="match status" value="1"/>
</dbReference>
<protein>
    <recommendedName>
        <fullName evidence="1 12">GTP 3',8-cyclase</fullName>
        <ecNumber evidence="1 12">4.1.99.22</ecNumber>
    </recommendedName>
    <alternativeName>
        <fullName evidence="12">Molybdenum cofactor biosynthesis protein A</fullName>
    </alternativeName>
</protein>
<dbReference type="PANTHER" id="PTHR22960:SF0">
    <property type="entry name" value="MOLYBDENUM COFACTOR BIOSYNTHESIS PROTEIN 1"/>
    <property type="match status" value="1"/>
</dbReference>
<dbReference type="Gene3D" id="3.20.20.70">
    <property type="entry name" value="Aldolase class I"/>
    <property type="match status" value="1"/>
</dbReference>
<evidence type="ECO:0000259" key="13">
    <source>
        <dbReference type="PROSITE" id="PS51918"/>
    </source>
</evidence>
<dbReference type="Proteomes" id="UP001500631">
    <property type="component" value="Unassembled WGS sequence"/>
</dbReference>
<dbReference type="InterPro" id="IPR040064">
    <property type="entry name" value="MoaA-like"/>
</dbReference>
<dbReference type="RefSeq" id="WP_077926760.1">
    <property type="nucleotide sequence ID" value="NZ_BAABKE010000009.1"/>
</dbReference>
<feature type="binding site" evidence="12">
    <location>
        <position position="252"/>
    </location>
    <ligand>
        <name>[4Fe-4S] cluster</name>
        <dbReference type="ChEBI" id="CHEBI:49883"/>
        <label>2</label>
        <note>4Fe-4S-substrate</note>
    </ligand>
</feature>
<evidence type="ECO:0000256" key="3">
    <source>
        <dbReference type="ARBA" id="ARBA00022691"/>
    </source>
</evidence>
<dbReference type="CDD" id="cd21117">
    <property type="entry name" value="Twitch_MoaA"/>
    <property type="match status" value="1"/>
</dbReference>
<evidence type="ECO:0000313" key="15">
    <source>
        <dbReference type="Proteomes" id="UP001500631"/>
    </source>
</evidence>
<feature type="binding site" evidence="12">
    <location>
        <position position="255"/>
    </location>
    <ligand>
        <name>[4Fe-4S] cluster</name>
        <dbReference type="ChEBI" id="CHEBI:49883"/>
        <label>2</label>
        <note>4Fe-4S-substrate</note>
    </ligand>
</feature>
<dbReference type="PANTHER" id="PTHR22960">
    <property type="entry name" value="MOLYBDOPTERIN COFACTOR SYNTHESIS PROTEIN A"/>
    <property type="match status" value="1"/>
</dbReference>